<keyword evidence="4 7" id="KW-0812">Transmembrane</keyword>
<evidence type="ECO:0000313" key="8">
    <source>
        <dbReference type="EMBL" id="MFB9905052.1"/>
    </source>
</evidence>
<dbReference type="PANTHER" id="PTHR23513">
    <property type="entry name" value="INTEGRAL MEMBRANE EFFLUX PROTEIN-RELATED"/>
    <property type="match status" value="1"/>
</dbReference>
<dbReference type="InterPro" id="IPR036259">
    <property type="entry name" value="MFS_trans_sf"/>
</dbReference>
<dbReference type="CDD" id="cd06173">
    <property type="entry name" value="MFS_MefA_like"/>
    <property type="match status" value="1"/>
</dbReference>
<gene>
    <name evidence="8" type="ORF">ACFFQA_14015</name>
</gene>
<evidence type="ECO:0000256" key="7">
    <source>
        <dbReference type="SAM" id="Phobius"/>
    </source>
</evidence>
<evidence type="ECO:0000256" key="1">
    <source>
        <dbReference type="ARBA" id="ARBA00004651"/>
    </source>
</evidence>
<sequence length="402" mass="41351">MRELRGPLRSRSFRFVWAGESISMFGDYSYDVVFAWLVLSVSDSPAALAAVLVTTAVPRGALLLVGGAVTDRLSPRAVMLVSHLVRGGCVLALALLNATGTIQVWHFFVLGVLVGVAEAFFWPASASILPSLVPEDQLPRANALVGTSEQVGRLAGPVTGGLLVALNGTTGAMLFNSATFLIAAATLAAAPKGAPQEKPATALWREIGVGLSYARNSVEMRIVLLLITAATLAYAGLFGVGLPALAKGLTESPIALGVLVSAWGAGQLAGTVSAAITGLPRRWGLLIIGMTLCEGVAFAAVGFLPSLWGAAVVLAVLGVGVAYSSDVALPAFVQTSTPRELLGRVNSIIDLPRVTLEPVSVALMGLLVAVDVGWGFAMAAVPMLAVGVGLAFSKTARELRSS</sequence>
<comment type="subcellular location">
    <subcellularLocation>
        <location evidence="1">Cell membrane</location>
        <topology evidence="1">Multi-pass membrane protein</topology>
    </subcellularLocation>
</comment>
<evidence type="ECO:0000313" key="9">
    <source>
        <dbReference type="Proteomes" id="UP001589693"/>
    </source>
</evidence>
<dbReference type="Pfam" id="PF05977">
    <property type="entry name" value="MFS_3"/>
    <property type="match status" value="1"/>
</dbReference>
<feature type="transmembrane region" description="Helical" evidence="7">
    <location>
        <begin position="283"/>
        <end position="304"/>
    </location>
</feature>
<evidence type="ECO:0000256" key="2">
    <source>
        <dbReference type="ARBA" id="ARBA00022448"/>
    </source>
</evidence>
<accession>A0ABV5ZVX1</accession>
<feature type="transmembrane region" description="Helical" evidence="7">
    <location>
        <begin position="77"/>
        <end position="96"/>
    </location>
</feature>
<dbReference type="EMBL" id="JBHLZU010000011">
    <property type="protein sequence ID" value="MFB9905052.1"/>
    <property type="molecule type" value="Genomic_DNA"/>
</dbReference>
<evidence type="ECO:0000256" key="6">
    <source>
        <dbReference type="ARBA" id="ARBA00023136"/>
    </source>
</evidence>
<feature type="transmembrane region" description="Helical" evidence="7">
    <location>
        <begin position="376"/>
        <end position="393"/>
    </location>
</feature>
<feature type="transmembrane region" description="Helical" evidence="7">
    <location>
        <begin position="102"/>
        <end position="122"/>
    </location>
</feature>
<organism evidence="8 9">
    <name type="scientific">Allokutzneria oryzae</name>
    <dbReference type="NCBI Taxonomy" id="1378989"/>
    <lineage>
        <taxon>Bacteria</taxon>
        <taxon>Bacillati</taxon>
        <taxon>Actinomycetota</taxon>
        <taxon>Actinomycetes</taxon>
        <taxon>Pseudonocardiales</taxon>
        <taxon>Pseudonocardiaceae</taxon>
        <taxon>Allokutzneria</taxon>
    </lineage>
</organism>
<name>A0ABV5ZVX1_9PSEU</name>
<dbReference type="SUPFAM" id="SSF103473">
    <property type="entry name" value="MFS general substrate transporter"/>
    <property type="match status" value="1"/>
</dbReference>
<keyword evidence="6 7" id="KW-0472">Membrane</keyword>
<keyword evidence="2" id="KW-0813">Transport</keyword>
<reference evidence="8 9" key="1">
    <citation type="submission" date="2024-09" db="EMBL/GenBank/DDBJ databases">
        <authorList>
            <person name="Sun Q."/>
            <person name="Mori K."/>
        </authorList>
    </citation>
    <scope>NUCLEOTIDE SEQUENCE [LARGE SCALE GENOMIC DNA]</scope>
    <source>
        <strain evidence="8 9">TBRC 7907</strain>
    </source>
</reference>
<dbReference type="PANTHER" id="PTHR23513:SF11">
    <property type="entry name" value="STAPHYLOFERRIN A TRANSPORTER"/>
    <property type="match status" value="1"/>
</dbReference>
<protein>
    <submittedName>
        <fullName evidence="8">MFS transporter</fullName>
    </submittedName>
</protein>
<dbReference type="PRINTS" id="PR01988">
    <property type="entry name" value="EXPORTERBACE"/>
</dbReference>
<evidence type="ECO:0000256" key="3">
    <source>
        <dbReference type="ARBA" id="ARBA00022475"/>
    </source>
</evidence>
<proteinExistence type="predicted"/>
<feature type="transmembrane region" description="Helical" evidence="7">
    <location>
        <begin position="222"/>
        <end position="242"/>
    </location>
</feature>
<evidence type="ECO:0000256" key="4">
    <source>
        <dbReference type="ARBA" id="ARBA00022692"/>
    </source>
</evidence>
<keyword evidence="5 7" id="KW-1133">Transmembrane helix</keyword>
<comment type="caution">
    <text evidence="8">The sequence shown here is derived from an EMBL/GenBank/DDBJ whole genome shotgun (WGS) entry which is preliminary data.</text>
</comment>
<evidence type="ECO:0000256" key="5">
    <source>
        <dbReference type="ARBA" id="ARBA00022989"/>
    </source>
</evidence>
<dbReference type="InterPro" id="IPR022324">
    <property type="entry name" value="Bacilysin_exporter_BacE_put"/>
</dbReference>
<dbReference type="Gene3D" id="1.20.1250.20">
    <property type="entry name" value="MFS general substrate transporter like domains"/>
    <property type="match status" value="1"/>
</dbReference>
<dbReference type="RefSeq" id="WP_377852339.1">
    <property type="nucleotide sequence ID" value="NZ_JBHLZU010000011.1"/>
</dbReference>
<dbReference type="InterPro" id="IPR010290">
    <property type="entry name" value="TM_effector"/>
</dbReference>
<keyword evidence="3" id="KW-1003">Cell membrane</keyword>
<dbReference type="Proteomes" id="UP001589693">
    <property type="component" value="Unassembled WGS sequence"/>
</dbReference>
<keyword evidence="9" id="KW-1185">Reference proteome</keyword>
<feature type="transmembrane region" description="Helical" evidence="7">
    <location>
        <begin position="254"/>
        <end position="276"/>
    </location>
</feature>